<dbReference type="EMBL" id="RRYP01016870">
    <property type="protein sequence ID" value="TNV74539.1"/>
    <property type="molecule type" value="Genomic_DNA"/>
</dbReference>
<proteinExistence type="predicted"/>
<reference evidence="3" key="1">
    <citation type="submission" date="2019-06" db="EMBL/GenBank/DDBJ databases">
        <authorList>
            <person name="Zheng W."/>
        </authorList>
    </citation>
    <scope>NUCLEOTIDE SEQUENCE</scope>
    <source>
        <strain evidence="3">QDHG01</strain>
    </source>
</reference>
<keyword evidence="2" id="KW-0812">Transmembrane</keyword>
<keyword evidence="4" id="KW-1185">Reference proteome</keyword>
<organism evidence="3 4">
    <name type="scientific">Halteria grandinella</name>
    <dbReference type="NCBI Taxonomy" id="5974"/>
    <lineage>
        <taxon>Eukaryota</taxon>
        <taxon>Sar</taxon>
        <taxon>Alveolata</taxon>
        <taxon>Ciliophora</taxon>
        <taxon>Intramacronucleata</taxon>
        <taxon>Spirotrichea</taxon>
        <taxon>Stichotrichia</taxon>
        <taxon>Sporadotrichida</taxon>
        <taxon>Halteriidae</taxon>
        <taxon>Halteria</taxon>
    </lineage>
</organism>
<keyword evidence="2" id="KW-0472">Membrane</keyword>
<feature type="transmembrane region" description="Helical" evidence="2">
    <location>
        <begin position="29"/>
        <end position="48"/>
    </location>
</feature>
<protein>
    <submittedName>
        <fullName evidence="3">Uncharacterized protein</fullName>
    </submittedName>
</protein>
<keyword evidence="2" id="KW-1133">Transmembrane helix</keyword>
<feature type="region of interest" description="Disordered" evidence="1">
    <location>
        <begin position="225"/>
        <end position="258"/>
    </location>
</feature>
<accession>A0A8J8SXK2</accession>
<comment type="caution">
    <text evidence="3">The sequence shown here is derived from an EMBL/GenBank/DDBJ whole genome shotgun (WGS) entry which is preliminary data.</text>
</comment>
<dbReference type="Proteomes" id="UP000785679">
    <property type="component" value="Unassembled WGS sequence"/>
</dbReference>
<name>A0A8J8SXK2_HALGN</name>
<evidence type="ECO:0000313" key="4">
    <source>
        <dbReference type="Proteomes" id="UP000785679"/>
    </source>
</evidence>
<evidence type="ECO:0000313" key="3">
    <source>
        <dbReference type="EMBL" id="TNV74539.1"/>
    </source>
</evidence>
<dbReference type="AlphaFoldDB" id="A0A8J8SXK2"/>
<sequence>MASVYFCIYFISNKVDSSQIKYGKDTANLLMFLLIMALQASFFLYWAYQFIQEFKVTLILQYPRLYSYFNKNSISIEVEEYKARVMAPFIEQLKHTKDKIAQDINFYERGMVPLYDRDLRENMQKISQFHTKVEGLKKFHSQKALYPEVQDVIRKQAKADGPNRFKVMDSELSPRSAVADSEVMFGKDIITSNVMMSPSIVSTNKPRKSNPTASKPKFAFNLRTANSSSLKMNPLPMRNPSKHIQSNQSESNKDDDEVMILQSTRRQKNKKEKREAWGGGNLKTEESQSVTIKPRRIRQSMVREIAAGVDHEVISRLEQPISQIQSLVIHISDKTDDEIQQMRAEGSTSFPHFDN</sequence>
<evidence type="ECO:0000256" key="1">
    <source>
        <dbReference type="SAM" id="MobiDB-lite"/>
    </source>
</evidence>
<gene>
    <name evidence="3" type="ORF">FGO68_gene13860</name>
</gene>
<evidence type="ECO:0000256" key="2">
    <source>
        <dbReference type="SAM" id="Phobius"/>
    </source>
</evidence>